<protein>
    <submittedName>
        <fullName evidence="3">Uncharacterized protein</fullName>
    </submittedName>
</protein>
<dbReference type="EMBL" id="JAEHOC010000023">
    <property type="protein sequence ID" value="KAG2431879.1"/>
    <property type="molecule type" value="Genomic_DNA"/>
</dbReference>
<comment type="caution">
    <text evidence="3">The sequence shown here is derived from an EMBL/GenBank/DDBJ whole genome shotgun (WGS) entry which is preliminary data.</text>
</comment>
<dbReference type="GO" id="GO:0005737">
    <property type="term" value="C:cytoplasm"/>
    <property type="evidence" value="ECO:0007669"/>
    <property type="project" value="TreeGrafter"/>
</dbReference>
<name>A0A835VZY3_CHLIN</name>
<evidence type="ECO:0000313" key="4">
    <source>
        <dbReference type="Proteomes" id="UP000650467"/>
    </source>
</evidence>
<dbReference type="InterPro" id="IPR051553">
    <property type="entry name" value="Ran_GTPase-activating"/>
</dbReference>
<feature type="region of interest" description="Disordered" evidence="2">
    <location>
        <begin position="1"/>
        <end position="29"/>
    </location>
</feature>
<dbReference type="PANTHER" id="PTHR45982">
    <property type="entry name" value="REGULATOR OF CHROMOSOME CONDENSATION"/>
    <property type="match status" value="1"/>
</dbReference>
<feature type="repeat" description="RCC1" evidence="1">
    <location>
        <begin position="300"/>
        <end position="359"/>
    </location>
</feature>
<dbReference type="InterPro" id="IPR000408">
    <property type="entry name" value="Reg_chr_condens"/>
</dbReference>
<dbReference type="OrthoDB" id="538768at2759"/>
<dbReference type="AlphaFoldDB" id="A0A835VZY3"/>
<organism evidence="3 4">
    <name type="scientific">Chlamydomonas incerta</name>
    <dbReference type="NCBI Taxonomy" id="51695"/>
    <lineage>
        <taxon>Eukaryota</taxon>
        <taxon>Viridiplantae</taxon>
        <taxon>Chlorophyta</taxon>
        <taxon>core chlorophytes</taxon>
        <taxon>Chlorophyceae</taxon>
        <taxon>CS clade</taxon>
        <taxon>Chlamydomonadales</taxon>
        <taxon>Chlamydomonadaceae</taxon>
        <taxon>Chlamydomonas</taxon>
    </lineage>
</organism>
<dbReference type="Proteomes" id="UP000650467">
    <property type="component" value="Unassembled WGS sequence"/>
</dbReference>
<dbReference type="PANTHER" id="PTHR45982:SF1">
    <property type="entry name" value="REGULATOR OF CHROMOSOME CONDENSATION"/>
    <property type="match status" value="1"/>
</dbReference>
<accession>A0A835VZY3</accession>
<evidence type="ECO:0000256" key="2">
    <source>
        <dbReference type="SAM" id="MobiDB-lite"/>
    </source>
</evidence>
<feature type="repeat" description="RCC1" evidence="1">
    <location>
        <begin position="559"/>
        <end position="618"/>
    </location>
</feature>
<feature type="repeat" description="RCC1" evidence="1">
    <location>
        <begin position="364"/>
        <end position="423"/>
    </location>
</feature>
<dbReference type="Gene3D" id="2.130.10.30">
    <property type="entry name" value="Regulator of chromosome condensation 1/beta-lactamase-inhibitor protein II"/>
    <property type="match status" value="2"/>
</dbReference>
<evidence type="ECO:0000256" key="1">
    <source>
        <dbReference type="PROSITE-ProRule" id="PRU00235"/>
    </source>
</evidence>
<dbReference type="InterPro" id="IPR009091">
    <property type="entry name" value="RCC1/BLIP-II"/>
</dbReference>
<sequence length="727" mass="72558">MTTSSPVCGSSPDHSPCSAEPAPRSKHAGEDTGASYIIHSIGCGSSLLSACWETRTDFLFYNISATVSPSAGDGPRAPAACSATTARPTSIAAAAFSSTLSSATTPAVTNTTLTPAVTPSAVPTQPGTLSTTTLASALTPALASSFTTALAATLASSFTAALASSFSPTLATALASSFATSLAPALAPALASALAPALASSFATSLATALATALASSFAPAHAPGLAPALASSFATALAPALASSLSASFSAALAAALASSLSASFSAALAAALASTSAGFPAPFSVSTGGQFTCALADGEVKCWGQNDYGQLGLGDAEFRGNQPGQLGPALPRVDLGRQVYVTQLSTGNAFSCALIKDARAKPAIMCWGSNSAGQLGQGDTANRGDAPGSMGDALKPVDLGSGLVPLYVGAGGLHACALLQQAATGRNRVKCWGANYSGQLGLEDMEPRGDKPGWMGDKLPFVNLGKYINVIQLSVGGEHNCALVTDSAGKARVKCWGSAEMGQVGYGDTTYRGDVPGTMGDKLPYVELGSGLTPTRVVTGQYATCAFLTPGRTVISPTIKCWGNAQGGQLGTADEEHRGDGPGEMGDYLPAVDLGSGLAVLSISLGLGHGCAVLTDVATGQRLVKCWGLNDYGELGYGDDHARGAAPTEMGDNLPSVDLGTGLTPAQVSCNGYYSCAVLQQAAGPSILKCWGENNAGQLGLGDEDARGDQLGEMGGALPAVPVTF</sequence>
<keyword evidence="4" id="KW-1185">Reference proteome</keyword>
<feature type="repeat" description="RCC1" evidence="1">
    <location>
        <begin position="429"/>
        <end position="488"/>
    </location>
</feature>
<proteinExistence type="predicted"/>
<dbReference type="PROSITE" id="PS50012">
    <property type="entry name" value="RCC1_3"/>
    <property type="match status" value="5"/>
</dbReference>
<reference evidence="3" key="1">
    <citation type="journal article" date="2020" name="bioRxiv">
        <title>Comparative genomics of Chlamydomonas.</title>
        <authorList>
            <person name="Craig R.J."/>
            <person name="Hasan A.R."/>
            <person name="Ness R.W."/>
            <person name="Keightley P.D."/>
        </authorList>
    </citation>
    <scope>NUCLEOTIDE SEQUENCE</scope>
    <source>
        <strain evidence="3">SAG 7.73</strain>
    </source>
</reference>
<dbReference type="PRINTS" id="PR00633">
    <property type="entry name" value="RCCNDNSATION"/>
</dbReference>
<gene>
    <name evidence="3" type="ORF">HXX76_009372</name>
</gene>
<evidence type="ECO:0000313" key="3">
    <source>
        <dbReference type="EMBL" id="KAG2431879.1"/>
    </source>
</evidence>
<dbReference type="Pfam" id="PF00415">
    <property type="entry name" value="RCC1"/>
    <property type="match status" value="1"/>
</dbReference>
<dbReference type="GO" id="GO:0005085">
    <property type="term" value="F:guanyl-nucleotide exchange factor activity"/>
    <property type="evidence" value="ECO:0007669"/>
    <property type="project" value="TreeGrafter"/>
</dbReference>
<dbReference type="SUPFAM" id="SSF50985">
    <property type="entry name" value="RCC1/BLIP-II"/>
    <property type="match status" value="1"/>
</dbReference>
<feature type="repeat" description="RCC1" evidence="1">
    <location>
        <begin position="624"/>
        <end position="683"/>
    </location>
</feature>